<feature type="domain" description="GIY-YIG" evidence="3">
    <location>
        <begin position="19"/>
        <end position="99"/>
    </location>
</feature>
<evidence type="ECO:0000256" key="1">
    <source>
        <dbReference type="ARBA" id="ARBA00001946"/>
    </source>
</evidence>
<keyword evidence="5" id="KW-1185">Reference proteome</keyword>
<evidence type="ECO:0000313" key="5">
    <source>
        <dbReference type="Proteomes" id="UP000827460"/>
    </source>
</evidence>
<accession>A0AAE8YXN8</accession>
<dbReference type="Pfam" id="PF01541">
    <property type="entry name" value="GIY-YIG"/>
    <property type="match status" value="1"/>
</dbReference>
<comment type="cofactor">
    <cofactor evidence="1">
        <name>Mg(2+)</name>
        <dbReference type="ChEBI" id="CHEBI:18420"/>
    </cofactor>
</comment>
<organism evidence="4 5">
    <name type="scientific">Bacillus phage vB_BanS_Sophrita</name>
    <dbReference type="NCBI Taxonomy" id="2894790"/>
    <lineage>
        <taxon>Viruses</taxon>
        <taxon>Duplodnaviria</taxon>
        <taxon>Heunggongvirae</taxon>
        <taxon>Uroviricota</taxon>
        <taxon>Caudoviricetes</taxon>
        <taxon>Joanripponvirinae</taxon>
        <taxon>Sophritavirus</taxon>
        <taxon>Sophritavirus sophrita</taxon>
    </lineage>
</organism>
<proteinExistence type="predicted"/>
<evidence type="ECO:0000259" key="3">
    <source>
        <dbReference type="SMART" id="SM00465"/>
    </source>
</evidence>
<reference evidence="4" key="1">
    <citation type="submission" date="2021-10" db="EMBL/GenBank/DDBJ databases">
        <authorList>
            <person name="Lavering E.D."/>
            <person name="James R."/>
            <person name="Fairholm J.D."/>
            <person name="Ogilvie B.H."/>
            <person name="Thurgood T.L."/>
            <person name="Robison R.A."/>
            <person name="Grose J.H."/>
        </authorList>
    </citation>
    <scope>NUCLEOTIDE SEQUENCE</scope>
</reference>
<evidence type="ECO:0000256" key="2">
    <source>
        <dbReference type="ARBA" id="ARBA00022842"/>
    </source>
</evidence>
<dbReference type="Proteomes" id="UP000827460">
    <property type="component" value="Segment"/>
</dbReference>
<sequence>MNLSLRDIYWKTVRIMKDKFYVYRFLDKDDQIIYIGRTNNLERRLTQEHFTSYGHLPKKCYDDCETIEYMEFEAEGEMKIFELYFINKFSPKYNVMENRNENFTFSLEEHWTEYKNNDIISKKEYKVYNYIIMTSAEFYCKTKLYINHASKDLKLKELHVHRILLSLEKKGYIKFEQYGRYFLISHSLRPLKFPKEGLDE</sequence>
<dbReference type="InterPro" id="IPR035901">
    <property type="entry name" value="GIY-YIG_endonuc_sf"/>
</dbReference>
<dbReference type="Gene3D" id="3.40.1440.10">
    <property type="entry name" value="GIY-YIG endonuclease"/>
    <property type="match status" value="1"/>
</dbReference>
<dbReference type="InterPro" id="IPR000305">
    <property type="entry name" value="GIY-YIG_endonuc"/>
</dbReference>
<dbReference type="SMART" id="SM00465">
    <property type="entry name" value="GIYc"/>
    <property type="match status" value="1"/>
</dbReference>
<gene>
    <name evidence="4" type="ORF">SOPHRITA_121</name>
</gene>
<dbReference type="SUPFAM" id="SSF82771">
    <property type="entry name" value="GIY-YIG endonuclease"/>
    <property type="match status" value="1"/>
</dbReference>
<dbReference type="EMBL" id="OK499991">
    <property type="protein sequence ID" value="UGO50712.1"/>
    <property type="molecule type" value="Genomic_DNA"/>
</dbReference>
<evidence type="ECO:0000313" key="4">
    <source>
        <dbReference type="EMBL" id="UGO50712.1"/>
    </source>
</evidence>
<protein>
    <submittedName>
        <fullName evidence="4">Excinuclease</fullName>
    </submittedName>
</protein>
<keyword evidence="2" id="KW-0460">Magnesium</keyword>
<name>A0AAE8YXN8_9CAUD</name>